<feature type="transmembrane region" description="Helical" evidence="1">
    <location>
        <begin position="254"/>
        <end position="275"/>
    </location>
</feature>
<comment type="caution">
    <text evidence="6">The sequence shown here is derived from an EMBL/GenBank/DDBJ whole genome shotgun (WGS) entry which is preliminary data.</text>
</comment>
<dbReference type="PROSITE" id="PS50883">
    <property type="entry name" value="EAL"/>
    <property type="match status" value="1"/>
</dbReference>
<dbReference type="InterPro" id="IPR035919">
    <property type="entry name" value="EAL_sf"/>
</dbReference>
<dbReference type="CDD" id="cd01948">
    <property type="entry name" value="EAL"/>
    <property type="match status" value="1"/>
</dbReference>
<dbReference type="Pfam" id="PF00563">
    <property type="entry name" value="EAL"/>
    <property type="match status" value="1"/>
</dbReference>
<dbReference type="NCBIfam" id="TIGR00229">
    <property type="entry name" value="sensory_box"/>
    <property type="match status" value="1"/>
</dbReference>
<dbReference type="Gene3D" id="3.20.20.450">
    <property type="entry name" value="EAL domain"/>
    <property type="match status" value="1"/>
</dbReference>
<feature type="transmembrane region" description="Helical" evidence="1">
    <location>
        <begin position="67"/>
        <end position="85"/>
    </location>
</feature>
<feature type="transmembrane region" description="Helical" evidence="1">
    <location>
        <begin position="161"/>
        <end position="184"/>
    </location>
</feature>
<dbReference type="Pfam" id="PF00990">
    <property type="entry name" value="GGDEF"/>
    <property type="match status" value="1"/>
</dbReference>
<dbReference type="Pfam" id="PF08448">
    <property type="entry name" value="PAS_4"/>
    <property type="match status" value="1"/>
</dbReference>
<feature type="domain" description="EAL" evidence="4">
    <location>
        <begin position="672"/>
        <end position="926"/>
    </location>
</feature>
<dbReference type="Gene3D" id="3.30.450.20">
    <property type="entry name" value="PAS domain"/>
    <property type="match status" value="1"/>
</dbReference>
<dbReference type="AlphaFoldDB" id="A0A919VPY8"/>
<feature type="domain" description="PAS" evidence="2">
    <location>
        <begin position="374"/>
        <end position="444"/>
    </location>
</feature>
<dbReference type="PANTHER" id="PTHR44757:SF2">
    <property type="entry name" value="BIOFILM ARCHITECTURE MAINTENANCE PROTEIN MBAA"/>
    <property type="match status" value="1"/>
</dbReference>
<keyword evidence="1" id="KW-1133">Transmembrane helix</keyword>
<reference evidence="6" key="1">
    <citation type="submission" date="2021-03" db="EMBL/GenBank/DDBJ databases">
        <title>Whole genome shotgun sequence of Actinoplanes consettensis NBRC 14913.</title>
        <authorList>
            <person name="Komaki H."/>
            <person name="Tamura T."/>
        </authorList>
    </citation>
    <scope>NUCLEOTIDE SEQUENCE</scope>
    <source>
        <strain evidence="6">NBRC 14913</strain>
    </source>
</reference>
<evidence type="ECO:0008006" key="8">
    <source>
        <dbReference type="Google" id="ProtNLM"/>
    </source>
</evidence>
<evidence type="ECO:0000259" key="3">
    <source>
        <dbReference type="PROSITE" id="PS50113"/>
    </source>
</evidence>
<feature type="transmembrane region" description="Helical" evidence="1">
    <location>
        <begin position="296"/>
        <end position="323"/>
    </location>
</feature>
<evidence type="ECO:0000259" key="2">
    <source>
        <dbReference type="PROSITE" id="PS50112"/>
    </source>
</evidence>
<dbReference type="EMBL" id="BOQP01000010">
    <property type="protein sequence ID" value="GIM71350.1"/>
    <property type="molecule type" value="Genomic_DNA"/>
</dbReference>
<proteinExistence type="predicted"/>
<dbReference type="InterPro" id="IPR029787">
    <property type="entry name" value="Nucleotide_cyclase"/>
</dbReference>
<dbReference type="SUPFAM" id="SSF55785">
    <property type="entry name" value="PYP-like sensor domain (PAS domain)"/>
    <property type="match status" value="1"/>
</dbReference>
<dbReference type="PROSITE" id="PS50113">
    <property type="entry name" value="PAC"/>
    <property type="match status" value="1"/>
</dbReference>
<evidence type="ECO:0000313" key="6">
    <source>
        <dbReference type="EMBL" id="GIM71350.1"/>
    </source>
</evidence>
<dbReference type="NCBIfam" id="TIGR00254">
    <property type="entry name" value="GGDEF"/>
    <property type="match status" value="1"/>
</dbReference>
<organism evidence="6 7">
    <name type="scientific">Winogradskya consettensis</name>
    <dbReference type="NCBI Taxonomy" id="113560"/>
    <lineage>
        <taxon>Bacteria</taxon>
        <taxon>Bacillati</taxon>
        <taxon>Actinomycetota</taxon>
        <taxon>Actinomycetes</taxon>
        <taxon>Micromonosporales</taxon>
        <taxon>Micromonosporaceae</taxon>
        <taxon>Winogradskya</taxon>
    </lineage>
</organism>
<dbReference type="Proteomes" id="UP000680865">
    <property type="component" value="Unassembled WGS sequence"/>
</dbReference>
<dbReference type="InterPro" id="IPR000700">
    <property type="entry name" value="PAS-assoc_C"/>
</dbReference>
<evidence type="ECO:0000313" key="7">
    <source>
        <dbReference type="Proteomes" id="UP000680865"/>
    </source>
</evidence>
<dbReference type="SMART" id="SM00052">
    <property type="entry name" value="EAL"/>
    <property type="match status" value="1"/>
</dbReference>
<accession>A0A919VPY8</accession>
<feature type="transmembrane region" description="Helical" evidence="1">
    <location>
        <begin position="35"/>
        <end position="55"/>
    </location>
</feature>
<dbReference type="SMART" id="SM00091">
    <property type="entry name" value="PAS"/>
    <property type="match status" value="1"/>
</dbReference>
<feature type="transmembrane region" description="Helical" evidence="1">
    <location>
        <begin position="131"/>
        <end position="149"/>
    </location>
</feature>
<evidence type="ECO:0000256" key="1">
    <source>
        <dbReference type="SAM" id="Phobius"/>
    </source>
</evidence>
<dbReference type="InterPro" id="IPR043128">
    <property type="entry name" value="Rev_trsase/Diguanyl_cyclase"/>
</dbReference>
<sequence length="933" mass="100505">MARRPPDLVGEGVPHGTVIRRGEGRAMTGILRRNSWTAAVGLLVAAFAAVMLLAPGGEVVTEAVSNVASLLMTVAAGSACLVRAVRRRGRTGVAWAGIGLGCLSYGSGELVWTWVQSIERQVVASPGPADVGYLAMVPLITLGLLFIPVTRQTPANRVRSVVDGLMIACSLLLISWIAVLHPLIETGADSALALTVLLAYPIGDVVLITVVLYMLAQLRREGQDYGSLMLIGAAMVVVGVADSVYAYLALHGAYASGGWLDTGWFLCFGLVLLAARRPERPPGPRPQRRTSPVREFAGQPFALLVPYVAVITALVCSVVFYALNGRVDAFYSGSRSVLILLIVARQLLTLLENRQLTGDLERRVGARTQELRASELRFRALVQQSSDSVAIIEADSTIRYQGESVERIFGWPAEVLIGRRLVDIVEKEGLPQLRAALVDALGAPGQAMVFELPVPHADGRIRLAEMTMTNLLDDPGVRGLVLNTRDVHDAKELQDRLVHEAYHDSLTGLASRALFTERVTEAVAGGTRTREVAILVIDLDGFKEINDSLGHAVGDQLLIQVAGRLLKAVRECDTVARFGGDEFGVVVESSPTARRDAEIVAARIVAALQEPFLVGERELRTSASIGLACADDAADLDSLIRNADLAMYRAKSAGGDCVAGYDPAMLAGLVERLELEADLRVALTRDELVLHYQPTVDLRTSGIVGFEALVRWQHPVRGMVSPLDFIGIAEATGLIVPLGRWVLTEACRQAVAWGAAGERPLKMAVNVSVRQFEHGDLSAMVAEVLAETGMPAERLCLEMTESVLLTDTDENLTQLHRLKALGVTLAMDDFGTGYSSLAYLRRYPMDILKIDRSFVDRLGGDREDEALVRTIVRLGRSLGMTTVAEGIEDAVQLGVLRDLQVDLAQGFYLSRPLPAAEAGRVLDEGLTKLALAS</sequence>
<dbReference type="PANTHER" id="PTHR44757">
    <property type="entry name" value="DIGUANYLATE CYCLASE DGCP"/>
    <property type="match status" value="1"/>
</dbReference>
<dbReference type="PROSITE" id="PS50112">
    <property type="entry name" value="PAS"/>
    <property type="match status" value="1"/>
</dbReference>
<evidence type="ECO:0000259" key="4">
    <source>
        <dbReference type="PROSITE" id="PS50883"/>
    </source>
</evidence>
<evidence type="ECO:0000259" key="5">
    <source>
        <dbReference type="PROSITE" id="PS50887"/>
    </source>
</evidence>
<dbReference type="SUPFAM" id="SSF55073">
    <property type="entry name" value="Nucleotide cyclase"/>
    <property type="match status" value="1"/>
</dbReference>
<feature type="transmembrane region" description="Helical" evidence="1">
    <location>
        <begin position="228"/>
        <end position="248"/>
    </location>
</feature>
<dbReference type="SUPFAM" id="SSF141868">
    <property type="entry name" value="EAL domain-like"/>
    <property type="match status" value="1"/>
</dbReference>
<keyword evidence="1" id="KW-0812">Transmembrane</keyword>
<dbReference type="CDD" id="cd00130">
    <property type="entry name" value="PAS"/>
    <property type="match status" value="1"/>
</dbReference>
<feature type="domain" description="PAC" evidence="3">
    <location>
        <begin position="448"/>
        <end position="499"/>
    </location>
</feature>
<protein>
    <recommendedName>
        <fullName evidence="8">EAL domain-containing protein</fullName>
    </recommendedName>
</protein>
<dbReference type="Gene3D" id="3.30.70.270">
    <property type="match status" value="1"/>
</dbReference>
<dbReference type="InterPro" id="IPR035965">
    <property type="entry name" value="PAS-like_dom_sf"/>
</dbReference>
<dbReference type="SMART" id="SM00267">
    <property type="entry name" value="GGDEF"/>
    <property type="match status" value="1"/>
</dbReference>
<feature type="domain" description="GGDEF" evidence="5">
    <location>
        <begin position="530"/>
        <end position="663"/>
    </location>
</feature>
<keyword evidence="7" id="KW-1185">Reference proteome</keyword>
<dbReference type="InterPro" id="IPR000160">
    <property type="entry name" value="GGDEF_dom"/>
</dbReference>
<gene>
    <name evidence="6" type="ORF">Aco04nite_24840</name>
</gene>
<dbReference type="PROSITE" id="PS50887">
    <property type="entry name" value="GGDEF"/>
    <property type="match status" value="1"/>
</dbReference>
<dbReference type="CDD" id="cd01949">
    <property type="entry name" value="GGDEF"/>
    <property type="match status" value="1"/>
</dbReference>
<dbReference type="InterPro" id="IPR001633">
    <property type="entry name" value="EAL_dom"/>
</dbReference>
<dbReference type="FunFam" id="3.20.20.450:FF:000001">
    <property type="entry name" value="Cyclic di-GMP phosphodiesterase yahA"/>
    <property type="match status" value="1"/>
</dbReference>
<feature type="transmembrane region" description="Helical" evidence="1">
    <location>
        <begin position="190"/>
        <end position="216"/>
    </location>
</feature>
<dbReference type="InterPro" id="IPR000014">
    <property type="entry name" value="PAS"/>
</dbReference>
<name>A0A919VPY8_9ACTN</name>
<feature type="transmembrane region" description="Helical" evidence="1">
    <location>
        <begin position="92"/>
        <end position="111"/>
    </location>
</feature>
<dbReference type="InterPro" id="IPR013656">
    <property type="entry name" value="PAS_4"/>
</dbReference>
<dbReference type="InterPro" id="IPR052155">
    <property type="entry name" value="Biofilm_reg_signaling"/>
</dbReference>
<keyword evidence="1" id="KW-0472">Membrane</keyword>